<gene>
    <name evidence="1" type="ORF">HFP15_17690</name>
</gene>
<dbReference type="RefSeq" id="WP_168516894.1">
    <property type="nucleotide sequence ID" value="NZ_JAAXLS010000010.1"/>
</dbReference>
<reference evidence="1 2" key="1">
    <citation type="submission" date="2020-04" db="EMBL/GenBank/DDBJ databases">
        <title>Novel species.</title>
        <authorList>
            <person name="Teo W.F.A."/>
            <person name="Lipun K."/>
            <person name="Srisuk N."/>
            <person name="Duangmal K."/>
        </authorList>
    </citation>
    <scope>NUCLEOTIDE SEQUENCE [LARGE SCALE GENOMIC DNA]</scope>
    <source>
        <strain evidence="1 2">K13G38</strain>
    </source>
</reference>
<dbReference type="Proteomes" id="UP000715441">
    <property type="component" value="Unassembled WGS sequence"/>
</dbReference>
<evidence type="ECO:0000313" key="1">
    <source>
        <dbReference type="EMBL" id="NKQ54718.1"/>
    </source>
</evidence>
<proteinExistence type="predicted"/>
<accession>A0ABX1J4M8</accession>
<evidence type="ECO:0000313" key="2">
    <source>
        <dbReference type="Proteomes" id="UP000715441"/>
    </source>
</evidence>
<keyword evidence="2" id="KW-1185">Reference proteome</keyword>
<organism evidence="1 2">
    <name type="scientific">Amycolatopsis acididurans</name>
    <dbReference type="NCBI Taxonomy" id="2724524"/>
    <lineage>
        <taxon>Bacteria</taxon>
        <taxon>Bacillati</taxon>
        <taxon>Actinomycetota</taxon>
        <taxon>Actinomycetes</taxon>
        <taxon>Pseudonocardiales</taxon>
        <taxon>Pseudonocardiaceae</taxon>
        <taxon>Amycolatopsis</taxon>
    </lineage>
</organism>
<protein>
    <submittedName>
        <fullName evidence="1">Uncharacterized protein</fullName>
    </submittedName>
</protein>
<sequence length="184" mass="19993">MRTLTTTLAGFDQEQASRFRGLVLRQLLRASRAATDAGLLHLFLLPPEPGSTRFAIYETAQAVRLDLPIPQAIQAAVDVLHDAEGDPRGVEDAGPRWQEIDPGRRALYLGTGARFAGRAVAGTTIARLVDRTALSFSLAEDGRARATQCSEPYCLDDKTHPADEIPAAAEPPFLLIDTIVQYLQ</sequence>
<comment type="caution">
    <text evidence="1">The sequence shown here is derived from an EMBL/GenBank/DDBJ whole genome shotgun (WGS) entry which is preliminary data.</text>
</comment>
<dbReference type="EMBL" id="JAAXLS010000010">
    <property type="protein sequence ID" value="NKQ54718.1"/>
    <property type="molecule type" value="Genomic_DNA"/>
</dbReference>
<name>A0ABX1J4M8_9PSEU</name>